<dbReference type="InParanoid" id="C5L4T8"/>
<dbReference type="OrthoDB" id="447943at2759"/>
<gene>
    <name evidence="3" type="ORF">Pmar_PMAR007950</name>
</gene>
<evidence type="ECO:0000256" key="1">
    <source>
        <dbReference type="SAM" id="Phobius"/>
    </source>
</evidence>
<evidence type="ECO:0000256" key="2">
    <source>
        <dbReference type="SAM" id="SignalP"/>
    </source>
</evidence>
<feature type="transmembrane region" description="Helical" evidence="1">
    <location>
        <begin position="172"/>
        <end position="192"/>
    </location>
</feature>
<reference evidence="3 4" key="1">
    <citation type="submission" date="2008-07" db="EMBL/GenBank/DDBJ databases">
        <authorList>
            <person name="El-Sayed N."/>
            <person name="Caler E."/>
            <person name="Inman J."/>
            <person name="Amedeo P."/>
            <person name="Hass B."/>
            <person name="Wortman J."/>
        </authorList>
    </citation>
    <scope>NUCLEOTIDE SEQUENCE [LARGE SCALE GENOMIC DNA]</scope>
    <source>
        <strain evidence="4">ATCC 50983 / TXsc</strain>
    </source>
</reference>
<feature type="transmembrane region" description="Helical" evidence="1">
    <location>
        <begin position="198"/>
        <end position="216"/>
    </location>
</feature>
<keyword evidence="1" id="KW-0812">Transmembrane</keyword>
<dbReference type="Proteomes" id="UP000007800">
    <property type="component" value="Unassembled WGS sequence"/>
</dbReference>
<dbReference type="OMA" id="EWEYHSR"/>
<evidence type="ECO:0000313" key="4">
    <source>
        <dbReference type="Proteomes" id="UP000007800"/>
    </source>
</evidence>
<name>C5L4T8_PERM5</name>
<organism evidence="4">
    <name type="scientific">Perkinsus marinus (strain ATCC 50983 / TXsc)</name>
    <dbReference type="NCBI Taxonomy" id="423536"/>
    <lineage>
        <taxon>Eukaryota</taxon>
        <taxon>Sar</taxon>
        <taxon>Alveolata</taxon>
        <taxon>Perkinsozoa</taxon>
        <taxon>Perkinsea</taxon>
        <taxon>Perkinsida</taxon>
        <taxon>Perkinsidae</taxon>
        <taxon>Perkinsus</taxon>
    </lineage>
</organism>
<dbReference type="GeneID" id="9064496"/>
<evidence type="ECO:0000313" key="3">
    <source>
        <dbReference type="EMBL" id="EER08279.1"/>
    </source>
</evidence>
<dbReference type="RefSeq" id="XP_002776463.1">
    <property type="nucleotide sequence ID" value="XM_002776417.1"/>
</dbReference>
<dbReference type="EMBL" id="GG679132">
    <property type="protein sequence ID" value="EER08279.1"/>
    <property type="molecule type" value="Genomic_DNA"/>
</dbReference>
<feature type="chain" id="PRO_5002954271" evidence="2">
    <location>
        <begin position="24"/>
        <end position="259"/>
    </location>
</feature>
<accession>C5L4T8</accession>
<dbReference type="AlphaFoldDB" id="C5L4T8"/>
<keyword evidence="2" id="KW-0732">Signal</keyword>
<feature type="signal peptide" evidence="2">
    <location>
        <begin position="1"/>
        <end position="23"/>
    </location>
</feature>
<proteinExistence type="predicted"/>
<sequence>MGGSKSLMLLSSLILVLVGLVEVVHEEATLHDYVDNNIEEWEYHSRQQQQRLNAVTKDIIEIPSYDEGRTVGYDDDDVTNSTDGHGHLRRLGVWKFLGDYVEKYAIKAFNKRLGGKYLKILAGLTWDKKKNKFYLKSLRWMKIKAERMKQLKMREVVDNNWFLGFFYKWPHWMTGFGSFFYILFLVVVYRFYGLKHVAAFMVLCILLIFIGAFFHLQRLLEDLQYKIKLAKNVGLWSLFIGTNPIDAVKDLARIIGRIF</sequence>
<keyword evidence="1" id="KW-0472">Membrane</keyword>
<protein>
    <submittedName>
        <fullName evidence="3">Uncharacterized protein</fullName>
    </submittedName>
</protein>
<keyword evidence="4" id="KW-1185">Reference proteome</keyword>
<keyword evidence="1" id="KW-1133">Transmembrane helix</keyword>